<gene>
    <name evidence="1" type="ORF">A2642_01800</name>
</gene>
<evidence type="ECO:0000313" key="1">
    <source>
        <dbReference type="EMBL" id="OGI64480.1"/>
    </source>
</evidence>
<sequence>MPISLTLPLLEQPKSIKDMVFIILTHQYPLSLIELLNIIKKQYAVSVSFQAVRKAVLELQHANVIIKDGKKFSLSREWILQLIKFGNTLQKNYFTSPQSRKKTTLQVGPNLTIYTLPKLVDLDYVWNGIIRESLSQPQAPKIITFKAVHFWFLLATLAQETQLIQEMLQHGIKLYYICYGNTPLDKWAVQMYNRLGVHCIHRSKPHDYDLGLNIGTYGNYLIQTTHPQQLAKKIDHFFRTTAKVEDASLTQITQLVIDEQDIPLTVQYDPLLAQTFRENVLREWKNTT</sequence>
<proteinExistence type="predicted"/>
<dbReference type="Proteomes" id="UP000178700">
    <property type="component" value="Unassembled WGS sequence"/>
</dbReference>
<protein>
    <submittedName>
        <fullName evidence="1">Uncharacterized protein</fullName>
    </submittedName>
</protein>
<evidence type="ECO:0000313" key="2">
    <source>
        <dbReference type="Proteomes" id="UP000178700"/>
    </source>
</evidence>
<organism evidence="1 2">
    <name type="scientific">Candidatus Nomurabacteria bacterium RIFCSPHIGHO2_01_FULL_39_10</name>
    <dbReference type="NCBI Taxonomy" id="1801733"/>
    <lineage>
        <taxon>Bacteria</taxon>
        <taxon>Candidatus Nomuraibacteriota</taxon>
    </lineage>
</organism>
<reference evidence="1 2" key="1">
    <citation type="journal article" date="2016" name="Nat. Commun.">
        <title>Thousands of microbial genomes shed light on interconnected biogeochemical processes in an aquifer system.</title>
        <authorList>
            <person name="Anantharaman K."/>
            <person name="Brown C.T."/>
            <person name="Hug L.A."/>
            <person name="Sharon I."/>
            <person name="Castelle C.J."/>
            <person name="Probst A.J."/>
            <person name="Thomas B.C."/>
            <person name="Singh A."/>
            <person name="Wilkins M.J."/>
            <person name="Karaoz U."/>
            <person name="Brodie E.L."/>
            <person name="Williams K.H."/>
            <person name="Hubbard S.S."/>
            <person name="Banfield J.F."/>
        </authorList>
    </citation>
    <scope>NUCLEOTIDE SEQUENCE [LARGE SCALE GENOMIC DNA]</scope>
</reference>
<accession>A0A1F6V460</accession>
<comment type="caution">
    <text evidence="1">The sequence shown here is derived from an EMBL/GenBank/DDBJ whole genome shotgun (WGS) entry which is preliminary data.</text>
</comment>
<name>A0A1F6V460_9BACT</name>
<dbReference type="EMBL" id="MFTJ01000050">
    <property type="protein sequence ID" value="OGI64480.1"/>
    <property type="molecule type" value="Genomic_DNA"/>
</dbReference>
<dbReference type="AlphaFoldDB" id="A0A1F6V460"/>